<evidence type="ECO:0000256" key="3">
    <source>
        <dbReference type="ARBA" id="ARBA00023163"/>
    </source>
</evidence>
<keyword evidence="1" id="KW-0805">Transcription regulation</keyword>
<dbReference type="Gene3D" id="1.10.10.60">
    <property type="entry name" value="Homeodomain-like"/>
    <property type="match status" value="1"/>
</dbReference>
<accession>A0A4V2UTA1</accession>
<dbReference type="AlphaFoldDB" id="A0A4V2UTA1"/>
<dbReference type="OrthoDB" id="323290at2"/>
<dbReference type="PANTHER" id="PTHR46796">
    <property type="entry name" value="HTH-TYPE TRANSCRIPTIONAL ACTIVATOR RHAS-RELATED"/>
    <property type="match status" value="1"/>
</dbReference>
<dbReference type="InterPro" id="IPR050204">
    <property type="entry name" value="AraC_XylS_family_regulators"/>
</dbReference>
<organism evidence="5 6">
    <name type="scientific">Anseongella ginsenosidimutans</name>
    <dbReference type="NCBI Taxonomy" id="496056"/>
    <lineage>
        <taxon>Bacteria</taxon>
        <taxon>Pseudomonadati</taxon>
        <taxon>Bacteroidota</taxon>
        <taxon>Sphingobacteriia</taxon>
        <taxon>Sphingobacteriales</taxon>
        <taxon>Sphingobacteriaceae</taxon>
        <taxon>Anseongella</taxon>
    </lineage>
</organism>
<feature type="domain" description="HTH araC/xylS-type" evidence="4">
    <location>
        <begin position="164"/>
        <end position="270"/>
    </location>
</feature>
<sequence>MDAGPFPQNLTAQALPHSLLQPFISRYIYRSLFTPGDNYTEKAMPFRPASSIDFFIGHPFETIDCHTGQPIPFTRCTIRGPRTCKKYIIRLRARFISFTIRFHPTGLYRLSGIPMDRFTDKAMPGADTGLLPFDTICGRMLYANNISACSEIVEEYLLPLALKSRSMPGITEQIAQELIQRKGQAYVRDLATKNYLSARQLERNFKKEIGVSPKTYSRMIRLHSLIQSKISNPAAKWTTLAYEYNFFDQMHFIREFNDFLELNPSEFIPAEFAF</sequence>
<evidence type="ECO:0000256" key="1">
    <source>
        <dbReference type="ARBA" id="ARBA00023015"/>
    </source>
</evidence>
<dbReference type="GO" id="GO:0043565">
    <property type="term" value="F:sequence-specific DNA binding"/>
    <property type="evidence" value="ECO:0007669"/>
    <property type="project" value="InterPro"/>
</dbReference>
<evidence type="ECO:0000313" key="6">
    <source>
        <dbReference type="Proteomes" id="UP000295807"/>
    </source>
</evidence>
<proteinExistence type="predicted"/>
<dbReference type="Pfam" id="PF20240">
    <property type="entry name" value="DUF6597"/>
    <property type="match status" value="1"/>
</dbReference>
<protein>
    <submittedName>
        <fullName evidence="5">Helix-turn-helix protein</fullName>
    </submittedName>
</protein>
<dbReference type="RefSeq" id="WP_132130549.1">
    <property type="nucleotide sequence ID" value="NZ_CP042432.1"/>
</dbReference>
<dbReference type="Proteomes" id="UP000295807">
    <property type="component" value="Unassembled WGS sequence"/>
</dbReference>
<keyword evidence="2" id="KW-0238">DNA-binding</keyword>
<dbReference type="PANTHER" id="PTHR46796:SF13">
    <property type="entry name" value="HTH-TYPE TRANSCRIPTIONAL ACTIVATOR RHAS"/>
    <property type="match status" value="1"/>
</dbReference>
<evidence type="ECO:0000259" key="4">
    <source>
        <dbReference type="PROSITE" id="PS01124"/>
    </source>
</evidence>
<evidence type="ECO:0000313" key="5">
    <source>
        <dbReference type="EMBL" id="TCS84947.1"/>
    </source>
</evidence>
<comment type="caution">
    <text evidence="5">The sequence shown here is derived from an EMBL/GenBank/DDBJ whole genome shotgun (WGS) entry which is preliminary data.</text>
</comment>
<reference evidence="5 6" key="1">
    <citation type="submission" date="2019-03" db="EMBL/GenBank/DDBJ databases">
        <title>Genomic Encyclopedia of Type Strains, Phase IV (KMG-IV): sequencing the most valuable type-strain genomes for metagenomic binning, comparative biology and taxonomic classification.</title>
        <authorList>
            <person name="Goeker M."/>
        </authorList>
    </citation>
    <scope>NUCLEOTIDE SEQUENCE [LARGE SCALE GENOMIC DNA]</scope>
    <source>
        <strain evidence="5 6">DSM 21100</strain>
    </source>
</reference>
<dbReference type="InterPro" id="IPR046532">
    <property type="entry name" value="DUF6597"/>
</dbReference>
<dbReference type="SMART" id="SM00342">
    <property type="entry name" value="HTH_ARAC"/>
    <property type="match status" value="1"/>
</dbReference>
<gene>
    <name evidence="5" type="ORF">EDD80_11639</name>
</gene>
<keyword evidence="6" id="KW-1185">Reference proteome</keyword>
<name>A0A4V2UTA1_9SPHI</name>
<dbReference type="PROSITE" id="PS01124">
    <property type="entry name" value="HTH_ARAC_FAMILY_2"/>
    <property type="match status" value="1"/>
</dbReference>
<keyword evidence="3" id="KW-0804">Transcription</keyword>
<evidence type="ECO:0000256" key="2">
    <source>
        <dbReference type="ARBA" id="ARBA00023125"/>
    </source>
</evidence>
<dbReference type="EMBL" id="SMAD01000016">
    <property type="protein sequence ID" value="TCS84947.1"/>
    <property type="molecule type" value="Genomic_DNA"/>
</dbReference>
<dbReference type="InterPro" id="IPR018060">
    <property type="entry name" value="HTH_AraC"/>
</dbReference>
<dbReference type="Pfam" id="PF12833">
    <property type="entry name" value="HTH_18"/>
    <property type="match status" value="1"/>
</dbReference>
<dbReference type="GO" id="GO:0003700">
    <property type="term" value="F:DNA-binding transcription factor activity"/>
    <property type="evidence" value="ECO:0007669"/>
    <property type="project" value="InterPro"/>
</dbReference>